<dbReference type="GO" id="GO:0009279">
    <property type="term" value="C:cell outer membrane"/>
    <property type="evidence" value="ECO:0007669"/>
    <property type="project" value="TreeGrafter"/>
</dbReference>
<gene>
    <name evidence="3" type="ORF">SAMN04488130_10856</name>
</gene>
<sequence length="928" mass="104950">MIIFDKKLYVSLTCQKTGHNFTKIAFKPLHTNLFNIVLLSIFLSIGSGKLYSQDITKKTSVIAINKQRDSSKTVVPTIGKSTTIIKKENDSLKIDSLKPKKAFLDGKVKYKAVDYANIDQKKKLITLYNKAELYYQDIELKSGIIVMDYEKNEVYAGRIKDSSGVYTQYPNFKQGSNVVEPDSIRFNFKTKKALIWNSRSDQGEFKIKAEITKKENDSVYFLKNARFTTSKDVDNPEYYFQTRKVKFIPGKKVVTGLTNMVIADVPTPLALPFAFFPMSKETSLSGIILPSYNDSNTRGFSLQNAGYYFALSDNYDLTVLGDYYTNGSYGMRFESGYAKRYKFRGNLNVRFENLINSERGYPDYSKQKIYNIQWSHAKDSKSSPNSSFSASVNLGSSKYFKQSINQANVGSNLNNTLSSSISYSKTFNTVPQVRMSLTATHSQNTQTEEINMTLPTLQVSVDRIYPFVGKDGVKKGFFKNINLQYNLSGKNSIVTTDSLFFKPQMFRDAKTGIEHTIPLSTNFKLFKYFSASTSFNYREVWYTKTITRNYDIDQSKVVDNTINGFDAFRTYSLSSSLGTTIYGTFNFGDDKKIKSIRHVMRPSVSYGYTPSFEKYYDSYASDASGTMIKQYSRFEAGIFGAPGNSNSNTLGFDLSNTFEAKVTDKDSTKIEPKKVMLLNNLNLSTSYNLNADGITALAFAPVRVSGGTQLLNNKMNVNFGATLDPYAINNSGTRINVFNIDNGGSLFRMTSANMTLNYAISSKKDDKPKKEKNVQSQRNGGREDDLFGTNTDLGDSRKSQFGDEDENENKEDKISEFFSAKLPWDVTFAYSLTYGNNNREKKIIGNSIMVSANADITPKWKAGVSTGYDFVQKGVTFTQFRFERDLLSWRMDFNWTPFGENANWGFFIGIKAGVLSDIKWDKRSRTNR</sequence>
<dbReference type="InterPro" id="IPR045659">
    <property type="entry name" value="LptD_2"/>
</dbReference>
<feature type="compositionally biased region" description="Basic and acidic residues" evidence="1">
    <location>
        <begin position="762"/>
        <end position="773"/>
    </location>
</feature>
<evidence type="ECO:0000313" key="4">
    <source>
        <dbReference type="Proteomes" id="UP000236737"/>
    </source>
</evidence>
<feature type="region of interest" description="Disordered" evidence="1">
    <location>
        <begin position="760"/>
        <end position="810"/>
    </location>
</feature>
<feature type="domain" description="LPS-assembly protein LptD central" evidence="2">
    <location>
        <begin position="253"/>
        <end position="726"/>
    </location>
</feature>
<evidence type="ECO:0000256" key="1">
    <source>
        <dbReference type="SAM" id="MobiDB-lite"/>
    </source>
</evidence>
<organism evidence="3 4">
    <name type="scientific">Flavobacterium urumqiense</name>
    <dbReference type="NCBI Taxonomy" id="935224"/>
    <lineage>
        <taxon>Bacteria</taxon>
        <taxon>Pseudomonadati</taxon>
        <taxon>Bacteroidota</taxon>
        <taxon>Flavobacteriia</taxon>
        <taxon>Flavobacteriales</taxon>
        <taxon>Flavobacteriaceae</taxon>
        <taxon>Flavobacterium</taxon>
    </lineage>
</organism>
<dbReference type="GO" id="GO:1990351">
    <property type="term" value="C:transporter complex"/>
    <property type="evidence" value="ECO:0007669"/>
    <property type="project" value="TreeGrafter"/>
</dbReference>
<evidence type="ECO:0000313" key="3">
    <source>
        <dbReference type="EMBL" id="SEG24610.1"/>
    </source>
</evidence>
<accession>A0A1H5YLJ5</accession>
<protein>
    <recommendedName>
        <fullName evidence="2">LPS-assembly protein LptD central domain-containing protein</fullName>
    </recommendedName>
</protein>
<dbReference type="Pfam" id="PF19838">
    <property type="entry name" value="LptD_2"/>
    <property type="match status" value="1"/>
</dbReference>
<dbReference type="InterPro" id="IPR050218">
    <property type="entry name" value="LptD"/>
</dbReference>
<keyword evidence="4" id="KW-1185">Reference proteome</keyword>
<evidence type="ECO:0000259" key="2">
    <source>
        <dbReference type="Pfam" id="PF19838"/>
    </source>
</evidence>
<dbReference type="AlphaFoldDB" id="A0A1H5YLJ5"/>
<dbReference type="PANTHER" id="PTHR30189:SF1">
    <property type="entry name" value="LPS-ASSEMBLY PROTEIN LPTD"/>
    <property type="match status" value="1"/>
</dbReference>
<dbReference type="EMBL" id="FNVP01000008">
    <property type="protein sequence ID" value="SEG24610.1"/>
    <property type="molecule type" value="Genomic_DNA"/>
</dbReference>
<name>A0A1H5YLJ5_9FLAO</name>
<proteinExistence type="predicted"/>
<reference evidence="4" key="1">
    <citation type="submission" date="2016-10" db="EMBL/GenBank/DDBJ databases">
        <authorList>
            <person name="Varghese N."/>
            <person name="Submissions S."/>
        </authorList>
    </citation>
    <scope>NUCLEOTIDE SEQUENCE [LARGE SCALE GENOMIC DNA]</scope>
    <source>
        <strain evidence="4">CGMCC 1.9230</strain>
    </source>
</reference>
<dbReference type="Proteomes" id="UP000236737">
    <property type="component" value="Unassembled WGS sequence"/>
</dbReference>
<dbReference type="PANTHER" id="PTHR30189">
    <property type="entry name" value="LPS-ASSEMBLY PROTEIN"/>
    <property type="match status" value="1"/>
</dbReference>